<dbReference type="InterPro" id="IPR000157">
    <property type="entry name" value="TIR_dom"/>
</dbReference>
<dbReference type="EMBL" id="JEMY01000010">
    <property type="protein sequence ID" value="EXI90101.1"/>
    <property type="molecule type" value="Genomic_DNA"/>
</dbReference>
<evidence type="ECO:0000259" key="1">
    <source>
        <dbReference type="Pfam" id="PF13676"/>
    </source>
</evidence>
<comment type="caution">
    <text evidence="2">The sequence shown here is derived from an EMBL/GenBank/DDBJ whole genome shotgun (WGS) entry which is preliminary data.</text>
</comment>
<dbReference type="Proteomes" id="UP000022141">
    <property type="component" value="Unassembled WGS sequence"/>
</dbReference>
<proteinExistence type="predicted"/>
<keyword evidence="3" id="KW-1185">Reference proteome</keyword>
<name>A0A011PRP9_ACCRE</name>
<dbReference type="GO" id="GO:0007165">
    <property type="term" value="P:signal transduction"/>
    <property type="evidence" value="ECO:0007669"/>
    <property type="project" value="InterPro"/>
</dbReference>
<reference evidence="2" key="1">
    <citation type="submission" date="2014-02" db="EMBL/GenBank/DDBJ databases">
        <title>Expanding our view of genomic diversity in Candidatus Accumulibacter clades.</title>
        <authorList>
            <person name="Skennerton C.T."/>
            <person name="Barr J.J."/>
            <person name="Slater F.R."/>
            <person name="Bond P.L."/>
            <person name="Tyson G.W."/>
        </authorList>
    </citation>
    <scope>NUCLEOTIDE SEQUENCE [LARGE SCALE GENOMIC DNA]</scope>
</reference>
<organism evidence="2 3">
    <name type="scientific">Accumulibacter regalis</name>
    <dbReference type="NCBI Taxonomy" id="522306"/>
    <lineage>
        <taxon>Bacteria</taxon>
        <taxon>Pseudomonadati</taxon>
        <taxon>Pseudomonadota</taxon>
        <taxon>Betaproteobacteria</taxon>
        <taxon>Candidatus Accumulibacter</taxon>
    </lineage>
</organism>
<dbReference type="eggNOG" id="ENOG502ZJBU">
    <property type="taxonomic scope" value="Bacteria"/>
</dbReference>
<dbReference type="AlphaFoldDB" id="A0A011PRP9"/>
<dbReference type="SUPFAM" id="SSF52200">
    <property type="entry name" value="Toll/Interleukin receptor TIR domain"/>
    <property type="match status" value="1"/>
</dbReference>
<dbReference type="PATRIC" id="fig|1454004.3.peg.1191"/>
<evidence type="ECO:0000313" key="2">
    <source>
        <dbReference type="EMBL" id="EXI90101.1"/>
    </source>
</evidence>
<sequence length="420" mass="46190">MSLVLFVSHSSRDSQLAEDVAHLVDVGGEFKSVLDLLHLEQGDAWRPQLFQWMARCHAALILLTDEAVQSNWVLQEATVLRARQALEPGFRVFVVVPPAVKAAYPARWKLFEPLALDEIQGVRSDDAATIAAKIRPALQAMIDARRQTLFDRLSGVLGDILRDLVDKPHTLADVSDHLAIRDAEWTAIVGGNDTLVDLIARRLCRGDLGGYGELRDLLAALQSVGDKDLLQRLLTMLSSYWVVPAAAAFFPTACAAAPPRLIAMRASKPDFLPLRHLERVYRPYAIVPEIVPLCGGNENRVELEAQLVRKLKDVLGYDEGDLSDEDLFALLEEDEAERSAQASDAALPPRIFVLLPGLVVPALALELAKAFPMLVFVVSVADANVLASEWSVARCVEPALEHSDELRRSAELTRATRLIA</sequence>
<dbReference type="Gene3D" id="3.40.50.10140">
    <property type="entry name" value="Toll/interleukin-1 receptor homology (TIR) domain"/>
    <property type="match status" value="1"/>
</dbReference>
<protein>
    <recommendedName>
        <fullName evidence="1">TIR domain-containing protein</fullName>
    </recommendedName>
</protein>
<dbReference type="InterPro" id="IPR035897">
    <property type="entry name" value="Toll_tir_struct_dom_sf"/>
</dbReference>
<gene>
    <name evidence="2" type="ORF">AW11_01135</name>
</gene>
<feature type="domain" description="TIR" evidence="1">
    <location>
        <begin position="6"/>
        <end position="96"/>
    </location>
</feature>
<accession>A0A011PRP9</accession>
<evidence type="ECO:0000313" key="3">
    <source>
        <dbReference type="Proteomes" id="UP000022141"/>
    </source>
</evidence>
<dbReference type="Pfam" id="PF13676">
    <property type="entry name" value="TIR_2"/>
    <property type="match status" value="1"/>
</dbReference>